<dbReference type="InterPro" id="IPR016032">
    <property type="entry name" value="Sig_transdc_resp-reg_C-effctor"/>
</dbReference>
<dbReference type="RefSeq" id="WP_378266325.1">
    <property type="nucleotide sequence ID" value="NZ_JBHUKR010000007.1"/>
</dbReference>
<comment type="caution">
    <text evidence="2">The sequence shown here is derived from an EMBL/GenBank/DDBJ whole genome shotgun (WGS) entry which is preliminary data.</text>
</comment>
<dbReference type="SUPFAM" id="SSF46894">
    <property type="entry name" value="C-terminal effector domain of the bipartite response regulators"/>
    <property type="match status" value="1"/>
</dbReference>
<organism evidence="2 3">
    <name type="scientific">Amycolatopsis pigmentata</name>
    <dbReference type="NCBI Taxonomy" id="450801"/>
    <lineage>
        <taxon>Bacteria</taxon>
        <taxon>Bacillati</taxon>
        <taxon>Actinomycetota</taxon>
        <taxon>Actinomycetes</taxon>
        <taxon>Pseudonocardiales</taxon>
        <taxon>Pseudonocardiaceae</taxon>
        <taxon>Amycolatopsis</taxon>
    </lineage>
</organism>
<dbReference type="Proteomes" id="UP001597417">
    <property type="component" value="Unassembled WGS sequence"/>
</dbReference>
<dbReference type="Gene3D" id="1.10.10.10">
    <property type="entry name" value="Winged helix-like DNA-binding domain superfamily/Winged helix DNA-binding domain"/>
    <property type="match status" value="1"/>
</dbReference>
<sequence>METIGDTGDVVVRGEEELFIRTAHLFGVARDIACAANTMNTWAASRAKEVDPGDLDGRRVRKLYRPGVLLEAGRAERLRELARLGAHIRIAPDEINETIILDGRMAILAGDSSHGPRSFSVFTRGEVVAGVASLFEAAWRRATPLSVFDARFAEVRALAPRILDVLASGCKDETAARTLGLGLRTYRRRVAELMEALGATSRFQAGARARELGLI</sequence>
<gene>
    <name evidence="2" type="ORF">ACFSXZ_18860</name>
</gene>
<dbReference type="InterPro" id="IPR036388">
    <property type="entry name" value="WH-like_DNA-bd_sf"/>
</dbReference>
<evidence type="ECO:0000313" key="3">
    <source>
        <dbReference type="Proteomes" id="UP001597417"/>
    </source>
</evidence>
<dbReference type="GO" id="GO:0003677">
    <property type="term" value="F:DNA binding"/>
    <property type="evidence" value="ECO:0007669"/>
    <property type="project" value="UniProtKB-KW"/>
</dbReference>
<evidence type="ECO:0000259" key="1">
    <source>
        <dbReference type="SMART" id="SM00421"/>
    </source>
</evidence>
<protein>
    <submittedName>
        <fullName evidence="2">DNA-binding response regulator</fullName>
    </submittedName>
</protein>
<keyword evidence="2" id="KW-0238">DNA-binding</keyword>
<reference evidence="3" key="1">
    <citation type="journal article" date="2019" name="Int. J. Syst. Evol. Microbiol.">
        <title>The Global Catalogue of Microorganisms (GCM) 10K type strain sequencing project: providing services to taxonomists for standard genome sequencing and annotation.</title>
        <authorList>
            <consortium name="The Broad Institute Genomics Platform"/>
            <consortium name="The Broad Institute Genome Sequencing Center for Infectious Disease"/>
            <person name="Wu L."/>
            <person name="Ma J."/>
        </authorList>
    </citation>
    <scope>NUCLEOTIDE SEQUENCE [LARGE SCALE GENOMIC DNA]</scope>
    <source>
        <strain evidence="3">CGMCC 4.7645</strain>
    </source>
</reference>
<dbReference type="SMART" id="SM00421">
    <property type="entry name" value="HTH_LUXR"/>
    <property type="match status" value="1"/>
</dbReference>
<proteinExistence type="predicted"/>
<accession>A0ABW5FX54</accession>
<evidence type="ECO:0000313" key="2">
    <source>
        <dbReference type="EMBL" id="MFD2418387.1"/>
    </source>
</evidence>
<name>A0ABW5FX54_9PSEU</name>
<feature type="domain" description="HTH luxR-type" evidence="1">
    <location>
        <begin position="155"/>
        <end position="209"/>
    </location>
</feature>
<dbReference type="EMBL" id="JBHUKR010000007">
    <property type="protein sequence ID" value="MFD2418387.1"/>
    <property type="molecule type" value="Genomic_DNA"/>
</dbReference>
<keyword evidence="3" id="KW-1185">Reference proteome</keyword>
<dbReference type="InterPro" id="IPR000792">
    <property type="entry name" value="Tscrpt_reg_LuxR_C"/>
</dbReference>